<dbReference type="InterPro" id="IPR014240">
    <property type="entry name" value="YteA"/>
</dbReference>
<evidence type="ECO:0000256" key="1">
    <source>
        <dbReference type="PROSITE-ProRule" id="PRU00510"/>
    </source>
</evidence>
<accession>A0ABX5Q6K9</accession>
<evidence type="ECO:0000313" key="3">
    <source>
        <dbReference type="Proteomes" id="UP000285882"/>
    </source>
</evidence>
<organism evidence="2 3">
    <name type="scientific">Sporolactobacillus terrae</name>
    <dbReference type="NCBI Taxonomy" id="269673"/>
    <lineage>
        <taxon>Bacteria</taxon>
        <taxon>Bacillati</taxon>
        <taxon>Bacillota</taxon>
        <taxon>Bacilli</taxon>
        <taxon>Bacillales</taxon>
        <taxon>Sporolactobacillaceae</taxon>
        <taxon>Sporolactobacillus</taxon>
    </lineage>
</organism>
<sequence length="234" mass="26875">MCAGEKGGFFIVMFGYRRIRKRLMKRKSELEHKLHSDQETAAELGSVSDIASGELSQYDNHPAESATQLYDREKDLAFHKMERNELEEINHALKKIEKGIYGYDEKTGERIPRARLNAFPTARTQVSHSDRTHHNRLRPVEESVIADLEKQDVNDFQSNRFNEENAFDLVAQFNDQEGVFEDAPYSDDEEGIGFVEEFEAFAATDIGGFSGDDEITVLKNHHYDHWAAENEDND</sequence>
<name>A0ABX5Q6K9_9BACL</name>
<dbReference type="PANTHER" id="PTHR33823">
    <property type="entry name" value="RNA POLYMERASE-BINDING TRANSCRIPTION FACTOR DKSA-RELATED"/>
    <property type="match status" value="1"/>
</dbReference>
<dbReference type="PROSITE" id="PS51128">
    <property type="entry name" value="ZF_DKSA_2"/>
    <property type="match status" value="1"/>
</dbReference>
<protein>
    <recommendedName>
        <fullName evidence="4">DksA C4-type domain-containing protein</fullName>
    </recommendedName>
</protein>
<dbReference type="PANTHER" id="PTHR33823:SF4">
    <property type="entry name" value="GENERAL STRESS PROTEIN 16O"/>
    <property type="match status" value="1"/>
</dbReference>
<evidence type="ECO:0000313" key="2">
    <source>
        <dbReference type="EMBL" id="QAA22280.1"/>
    </source>
</evidence>
<keyword evidence="3" id="KW-1185">Reference proteome</keyword>
<dbReference type="Gene3D" id="1.20.120.910">
    <property type="entry name" value="DksA, coiled-coil domain"/>
    <property type="match status" value="1"/>
</dbReference>
<dbReference type="EMBL" id="CP025688">
    <property type="protein sequence ID" value="QAA22280.1"/>
    <property type="molecule type" value="Genomic_DNA"/>
</dbReference>
<reference evidence="2 3" key="1">
    <citation type="submission" date="2018-01" db="EMBL/GenBank/DDBJ databases">
        <title>Complete genome sequencing of Sporolactobacillus terrae DLG3.</title>
        <authorList>
            <person name="Nam Y.-D."/>
            <person name="Kang J."/>
            <person name="Chung W.-H."/>
        </authorList>
    </citation>
    <scope>NUCLEOTIDE SEQUENCE [LARGE SCALE GENOMIC DNA]</scope>
    <source>
        <strain evidence="2 3">DLG3</strain>
    </source>
</reference>
<dbReference type="NCBIfam" id="TIGR02890">
    <property type="entry name" value="bacill_yteA"/>
    <property type="match status" value="1"/>
</dbReference>
<dbReference type="InterPro" id="IPR037187">
    <property type="entry name" value="DnaK_N"/>
</dbReference>
<evidence type="ECO:0008006" key="4">
    <source>
        <dbReference type="Google" id="ProtNLM"/>
    </source>
</evidence>
<proteinExistence type="predicted"/>
<dbReference type="SUPFAM" id="SSF109635">
    <property type="entry name" value="DnaK suppressor protein DksA, alpha-hairpin domain"/>
    <property type="match status" value="1"/>
</dbReference>
<dbReference type="Proteomes" id="UP000285882">
    <property type="component" value="Chromosome"/>
</dbReference>
<gene>
    <name evidence="2" type="ORF">C0674_06410</name>
</gene>
<comment type="caution">
    <text evidence="1">Lacks conserved residue(s) required for the propagation of feature annotation.</text>
</comment>